<sequence length="140" mass="14717">MMFSLKTLLVSVVAAAAVSAQEAIRFGSVNIEPSTLTNGSSFTVTYNSTLARYKPLSVDFLIQGTRANGDPTAYISLSRHDYGANQTILQSNETTPDIAGALGDDIHGVYLWAFITYPYGTSSGSSVKLIGGTSAVAALE</sequence>
<evidence type="ECO:0008006" key="4">
    <source>
        <dbReference type="Google" id="ProtNLM"/>
    </source>
</evidence>
<evidence type="ECO:0000313" key="2">
    <source>
        <dbReference type="EMBL" id="KIY64709.1"/>
    </source>
</evidence>
<protein>
    <recommendedName>
        <fullName evidence="4">CHRD domain-containing protein</fullName>
    </recommendedName>
</protein>
<feature type="signal peptide" evidence="1">
    <location>
        <begin position="1"/>
        <end position="20"/>
    </location>
</feature>
<dbReference type="EMBL" id="KN880622">
    <property type="protein sequence ID" value="KIY64709.1"/>
    <property type="molecule type" value="Genomic_DNA"/>
</dbReference>
<evidence type="ECO:0000313" key="3">
    <source>
        <dbReference type="Proteomes" id="UP000054007"/>
    </source>
</evidence>
<organism evidence="2 3">
    <name type="scientific">Cylindrobasidium torrendii FP15055 ss-10</name>
    <dbReference type="NCBI Taxonomy" id="1314674"/>
    <lineage>
        <taxon>Eukaryota</taxon>
        <taxon>Fungi</taxon>
        <taxon>Dikarya</taxon>
        <taxon>Basidiomycota</taxon>
        <taxon>Agaricomycotina</taxon>
        <taxon>Agaricomycetes</taxon>
        <taxon>Agaricomycetidae</taxon>
        <taxon>Agaricales</taxon>
        <taxon>Marasmiineae</taxon>
        <taxon>Physalacriaceae</taxon>
        <taxon>Cylindrobasidium</taxon>
    </lineage>
</organism>
<name>A0A0D7B3H9_9AGAR</name>
<dbReference type="AlphaFoldDB" id="A0A0D7B3H9"/>
<feature type="chain" id="PRO_5002317020" description="CHRD domain-containing protein" evidence="1">
    <location>
        <begin position="21"/>
        <end position="140"/>
    </location>
</feature>
<proteinExistence type="predicted"/>
<keyword evidence="3" id="KW-1185">Reference proteome</keyword>
<dbReference type="Proteomes" id="UP000054007">
    <property type="component" value="Unassembled WGS sequence"/>
</dbReference>
<keyword evidence="1" id="KW-0732">Signal</keyword>
<dbReference type="OrthoDB" id="3043660at2759"/>
<gene>
    <name evidence="2" type="ORF">CYLTODRAFT_380528</name>
</gene>
<accession>A0A0D7B3H9</accession>
<evidence type="ECO:0000256" key="1">
    <source>
        <dbReference type="SAM" id="SignalP"/>
    </source>
</evidence>
<reference evidence="2 3" key="1">
    <citation type="journal article" date="2015" name="Fungal Genet. Biol.">
        <title>Evolution of novel wood decay mechanisms in Agaricales revealed by the genome sequences of Fistulina hepatica and Cylindrobasidium torrendii.</title>
        <authorList>
            <person name="Floudas D."/>
            <person name="Held B.W."/>
            <person name="Riley R."/>
            <person name="Nagy L.G."/>
            <person name="Koehler G."/>
            <person name="Ransdell A.S."/>
            <person name="Younus H."/>
            <person name="Chow J."/>
            <person name="Chiniquy J."/>
            <person name="Lipzen A."/>
            <person name="Tritt A."/>
            <person name="Sun H."/>
            <person name="Haridas S."/>
            <person name="LaButti K."/>
            <person name="Ohm R.A."/>
            <person name="Kues U."/>
            <person name="Blanchette R.A."/>
            <person name="Grigoriev I.V."/>
            <person name="Minto R.E."/>
            <person name="Hibbett D.S."/>
        </authorList>
    </citation>
    <scope>NUCLEOTIDE SEQUENCE [LARGE SCALE GENOMIC DNA]</scope>
    <source>
        <strain evidence="2 3">FP15055 ss-10</strain>
    </source>
</reference>